<dbReference type="FunFam" id="3.30.565.10:FF:000028">
    <property type="entry name" value="PAS sensor protein"/>
    <property type="match status" value="1"/>
</dbReference>
<dbReference type="Gene3D" id="3.30.450.40">
    <property type="match status" value="1"/>
</dbReference>
<dbReference type="SMART" id="SM00091">
    <property type="entry name" value="PAS"/>
    <property type="match status" value="1"/>
</dbReference>
<keyword evidence="4" id="KW-1185">Reference proteome</keyword>
<reference evidence="3 4" key="1">
    <citation type="submission" date="2019-07" db="EMBL/GenBank/DDBJ databases">
        <title>New species of Amycolatopsis and Streptomyces.</title>
        <authorList>
            <person name="Duangmal K."/>
            <person name="Teo W.F.A."/>
            <person name="Lipun K."/>
        </authorList>
    </citation>
    <scope>NUCLEOTIDE SEQUENCE [LARGE SCALE GENOMIC DNA]</scope>
    <source>
        <strain evidence="3 4">NBRC 109810</strain>
    </source>
</reference>
<dbReference type="InterPro" id="IPR001932">
    <property type="entry name" value="PPM-type_phosphatase-like_dom"/>
</dbReference>
<keyword evidence="1" id="KW-0378">Hydrolase</keyword>
<dbReference type="Proteomes" id="UP000325849">
    <property type="component" value="Unassembled WGS sequence"/>
</dbReference>
<dbReference type="InterPro" id="IPR052016">
    <property type="entry name" value="Bact_Sigma-Reg"/>
</dbReference>
<dbReference type="CDD" id="cd16936">
    <property type="entry name" value="HATPase_RsbW-like"/>
    <property type="match status" value="1"/>
</dbReference>
<dbReference type="SMART" id="SM00065">
    <property type="entry name" value="GAF"/>
    <property type="match status" value="1"/>
</dbReference>
<dbReference type="GO" id="GO:0016791">
    <property type="term" value="F:phosphatase activity"/>
    <property type="evidence" value="ECO:0007669"/>
    <property type="project" value="TreeGrafter"/>
</dbReference>
<accession>A0A5N8VJ90</accession>
<dbReference type="AlphaFoldDB" id="A0A5N8VJ90"/>
<dbReference type="InterPro" id="IPR036890">
    <property type="entry name" value="HATPase_C_sf"/>
</dbReference>
<gene>
    <name evidence="3" type="ORF">FNH09_23835</name>
</gene>
<dbReference type="SUPFAM" id="SSF55874">
    <property type="entry name" value="ATPase domain of HSP90 chaperone/DNA topoisomerase II/histidine kinase"/>
    <property type="match status" value="1"/>
</dbReference>
<dbReference type="FunFam" id="3.30.450.40:FF:000035">
    <property type="entry name" value="PAS sensor protein"/>
    <property type="match status" value="1"/>
</dbReference>
<dbReference type="InterPro" id="IPR013656">
    <property type="entry name" value="PAS_4"/>
</dbReference>
<proteinExistence type="predicted"/>
<evidence type="ECO:0000259" key="2">
    <source>
        <dbReference type="PROSITE" id="PS50112"/>
    </source>
</evidence>
<feature type="domain" description="PAS" evidence="2">
    <location>
        <begin position="26"/>
        <end position="96"/>
    </location>
</feature>
<dbReference type="CDD" id="cd00130">
    <property type="entry name" value="PAS"/>
    <property type="match status" value="1"/>
</dbReference>
<dbReference type="InterPro" id="IPR035965">
    <property type="entry name" value="PAS-like_dom_sf"/>
</dbReference>
<dbReference type="SUPFAM" id="SSF55781">
    <property type="entry name" value="GAF domain-like"/>
    <property type="match status" value="1"/>
</dbReference>
<dbReference type="PANTHER" id="PTHR43156">
    <property type="entry name" value="STAGE II SPORULATION PROTEIN E-RELATED"/>
    <property type="match status" value="1"/>
</dbReference>
<dbReference type="SUPFAM" id="SSF55785">
    <property type="entry name" value="PYP-like sensor domain (PAS domain)"/>
    <property type="match status" value="1"/>
</dbReference>
<dbReference type="Gene3D" id="3.30.450.20">
    <property type="entry name" value="PAS domain"/>
    <property type="match status" value="1"/>
</dbReference>
<evidence type="ECO:0000256" key="1">
    <source>
        <dbReference type="ARBA" id="ARBA00022801"/>
    </source>
</evidence>
<dbReference type="Pfam" id="PF07228">
    <property type="entry name" value="SpoIIE"/>
    <property type="match status" value="1"/>
</dbReference>
<dbReference type="InterPro" id="IPR003018">
    <property type="entry name" value="GAF"/>
</dbReference>
<evidence type="ECO:0000313" key="4">
    <source>
        <dbReference type="Proteomes" id="UP000325849"/>
    </source>
</evidence>
<dbReference type="EMBL" id="VJZD01000102">
    <property type="protein sequence ID" value="MPY34168.1"/>
    <property type="molecule type" value="Genomic_DNA"/>
</dbReference>
<comment type="caution">
    <text evidence="3">The sequence shown here is derived from an EMBL/GenBank/DDBJ whole genome shotgun (WGS) entry which is preliminary data.</text>
</comment>
<dbReference type="SMART" id="SM00331">
    <property type="entry name" value="PP2C_SIG"/>
    <property type="match status" value="1"/>
</dbReference>
<dbReference type="Pfam" id="PF08448">
    <property type="entry name" value="PAS_4"/>
    <property type="match status" value="1"/>
</dbReference>
<dbReference type="InterPro" id="IPR000014">
    <property type="entry name" value="PAS"/>
</dbReference>
<evidence type="ECO:0000313" key="3">
    <source>
        <dbReference type="EMBL" id="MPY34168.1"/>
    </source>
</evidence>
<dbReference type="PANTHER" id="PTHR43156:SF2">
    <property type="entry name" value="STAGE II SPORULATION PROTEIN E"/>
    <property type="match status" value="1"/>
</dbReference>
<sequence length="718" mass="76921">MGVPAETPGRHWKTDAPARPVPREVDLAILDALFTQSPIGVAVFDTQLRLVRANPALERMHGVPNAELLGHRLGEVLPGLDVAEIEGRLARVLETGLSVVGTEHRGRTPADPSRDHVWMTSSFALTGQDGRRLGVTDLVMDVTDRHRARERLALLDEASARIGTTLDVRRTAQELADVLVPGLADLASIDLLDGVVAGEEATPSDAGRRTLRLVARKACHPGLTEELRLVGELQEFPPDSPHAQTLSDGQPRLLPAVGPDVSWVRNSLDPRTQALLTHGTHSMMVVPLCARDILLGVAHLYRTAACPDAFEPDDLVFVQELVARAAVCVDNARRYTHERAAAVTLQQGMLPRSVPDQSAVEVAHQYRPAHAHAGGSGCWSDVIPLSGARVALAVGDIPATGVEAVACIGQICSAVRTLAQLDLAPDEVLARLDDMVPRLVEREHTAGSAAILEKLVGATCLYAVYDPVSRRCVMASASHPPPVVADPAGQVHFADLPSNEPLGLGDPVFEPREIELAEGSTLVLYGQSLLAARHADRALHEQLCALIAQSRLSPNDIGQAVADAVAPHLAAEDDLALLLARTRSLDAAHVATWDLPSDPAAVAGTRSLAARRLDQWGLSHLTFTTELIVSELVTNAIRYGAPPIRLRLILDQMLICEVSDAGSTSPHIRRAATVDEGGRGLFLVAECSHRWGTRYDAAGKTIWAEQLLTDSAPRSMQP</sequence>
<dbReference type="InterPro" id="IPR036457">
    <property type="entry name" value="PPM-type-like_dom_sf"/>
</dbReference>
<dbReference type="NCBIfam" id="TIGR00229">
    <property type="entry name" value="sensory_box"/>
    <property type="match status" value="1"/>
</dbReference>
<dbReference type="Pfam" id="PF13581">
    <property type="entry name" value="HATPase_c_2"/>
    <property type="match status" value="1"/>
</dbReference>
<dbReference type="Gene3D" id="3.60.40.10">
    <property type="entry name" value="PPM-type phosphatase domain"/>
    <property type="match status" value="1"/>
</dbReference>
<protein>
    <submittedName>
        <fullName evidence="3">SpoIIE family protein phosphatase</fullName>
    </submittedName>
</protein>
<dbReference type="InterPro" id="IPR003594">
    <property type="entry name" value="HATPase_dom"/>
</dbReference>
<name>A0A5N8VJ90_9ACTN</name>
<dbReference type="Pfam" id="PF01590">
    <property type="entry name" value="GAF"/>
    <property type="match status" value="1"/>
</dbReference>
<dbReference type="InterPro" id="IPR029016">
    <property type="entry name" value="GAF-like_dom_sf"/>
</dbReference>
<dbReference type="Gene3D" id="3.30.565.10">
    <property type="entry name" value="Histidine kinase-like ATPase, C-terminal domain"/>
    <property type="match status" value="1"/>
</dbReference>
<dbReference type="RefSeq" id="WP_152891340.1">
    <property type="nucleotide sequence ID" value="NZ_VJZD01000102.1"/>
</dbReference>
<dbReference type="PROSITE" id="PS50112">
    <property type="entry name" value="PAS"/>
    <property type="match status" value="1"/>
</dbReference>
<organism evidence="3 4">
    <name type="scientific">Streptomyces adustus</name>
    <dbReference type="NCBI Taxonomy" id="1609272"/>
    <lineage>
        <taxon>Bacteria</taxon>
        <taxon>Bacillati</taxon>
        <taxon>Actinomycetota</taxon>
        <taxon>Actinomycetes</taxon>
        <taxon>Kitasatosporales</taxon>
        <taxon>Streptomycetaceae</taxon>
        <taxon>Streptomyces</taxon>
    </lineage>
</organism>
<dbReference type="OrthoDB" id="118142at2"/>